<keyword evidence="10" id="KW-0443">Lipid metabolism</keyword>
<comment type="subcellular location">
    <subcellularLocation>
        <location evidence="3">Secreted</location>
    </subcellularLocation>
</comment>
<dbReference type="InterPro" id="IPR016090">
    <property type="entry name" value="PLA2-like_dom"/>
</dbReference>
<accession>A0A1V1WBH4</accession>
<keyword evidence="6" id="KW-0479">Metal-binding</keyword>
<comment type="cofactor">
    <cofactor evidence="2">
        <name>Ca(2+)</name>
        <dbReference type="ChEBI" id="CHEBI:29108"/>
    </cofactor>
</comment>
<feature type="signal peptide" evidence="12">
    <location>
        <begin position="1"/>
        <end position="20"/>
    </location>
</feature>
<evidence type="ECO:0000256" key="8">
    <source>
        <dbReference type="ARBA" id="ARBA00022837"/>
    </source>
</evidence>
<sequence length="251" mass="28364">MGMQNLIFVITFTLVSMAWAQSSEKELYLNFEPLPGQRDGWPVVRAVRMLYQKRSEGGRELRTFDGCQILDSITEISREAYRMPRHSMKRISKEEMKSFEGRCERSGEVERTFLGTKWCGAGNTSTSYSDLGTLNNIDSCCRDHDHCDSIAAGETKYGLKNKGENSLMNCDCEVAFAACLDEVPSKTYWFLSKATEKLSIPAIKKFYFDWYGNSCYNLTCSSGRSLSNNECTNPVAEYNGPTGFFNPLFNG</sequence>
<evidence type="ECO:0000256" key="10">
    <source>
        <dbReference type="ARBA" id="ARBA00023098"/>
    </source>
</evidence>
<evidence type="ECO:0000256" key="6">
    <source>
        <dbReference type="ARBA" id="ARBA00022723"/>
    </source>
</evidence>
<dbReference type="GO" id="GO:0046872">
    <property type="term" value="F:metal ion binding"/>
    <property type="evidence" value="ECO:0007669"/>
    <property type="project" value="UniProtKB-KW"/>
</dbReference>
<evidence type="ECO:0000256" key="4">
    <source>
        <dbReference type="ARBA" id="ARBA00009659"/>
    </source>
</evidence>
<keyword evidence="9" id="KW-0442">Lipid degradation</keyword>
<organism evidence="14">
    <name type="scientific">Superstitionia donensis</name>
    <dbReference type="NCBI Taxonomy" id="311983"/>
    <lineage>
        <taxon>Eukaryota</taxon>
        <taxon>Metazoa</taxon>
        <taxon>Ecdysozoa</taxon>
        <taxon>Arthropoda</taxon>
        <taxon>Chelicerata</taxon>
        <taxon>Arachnida</taxon>
        <taxon>Scorpiones</taxon>
        <taxon>Iurida</taxon>
        <taxon>Chactoidea</taxon>
        <taxon>Superstitionidae</taxon>
        <taxon>Superstitionia</taxon>
    </lineage>
</organism>
<protein>
    <submittedName>
        <fullName evidence="14">Putative phospholipase</fullName>
    </submittedName>
</protein>
<reference evidence="14" key="1">
    <citation type="journal article" date="2016" name="Toxins">
        <title>Venom Gland Transcriptomic and Proteomic Analyses of the Enigmatic Scorpion Superstitionia donensis (Scorpiones: Superstitioniidae), with Insights on the Evolution of Its Venom Components.</title>
        <authorList>
            <person name="Santibanez-Lopez C.E."/>
            <person name="Cid-Uribe J.I."/>
            <person name="Batista C.V."/>
            <person name="Ortiz E."/>
            <person name="Possani L.D."/>
        </authorList>
    </citation>
    <scope>NUCLEOTIDE SEQUENCE</scope>
    <source>
        <strain evidence="14">Pooled</strain>
        <tissue evidence="14">Venom gland</tissue>
    </source>
</reference>
<dbReference type="SUPFAM" id="SSF48619">
    <property type="entry name" value="Phospholipase A2, PLA2"/>
    <property type="match status" value="1"/>
</dbReference>
<dbReference type="PANTHER" id="PTHR12253">
    <property type="entry name" value="RH14732P"/>
    <property type="match status" value="1"/>
</dbReference>
<dbReference type="PROSITE" id="PS00118">
    <property type="entry name" value="PA2_HIS"/>
    <property type="match status" value="1"/>
</dbReference>
<dbReference type="Pfam" id="PF05826">
    <property type="entry name" value="Phospholip_A2_2"/>
    <property type="match status" value="1"/>
</dbReference>
<dbReference type="GO" id="GO:0004623">
    <property type="term" value="F:phospholipase A2 activity"/>
    <property type="evidence" value="ECO:0007669"/>
    <property type="project" value="UniProtKB-EC"/>
</dbReference>
<proteinExistence type="inferred from homology"/>
<name>A0A1V1WBH4_9SCOR</name>
<keyword evidence="7" id="KW-0378">Hydrolase</keyword>
<evidence type="ECO:0000256" key="7">
    <source>
        <dbReference type="ARBA" id="ARBA00022801"/>
    </source>
</evidence>
<keyword evidence="11" id="KW-0865">Zymogen</keyword>
<evidence type="ECO:0000256" key="9">
    <source>
        <dbReference type="ARBA" id="ARBA00022963"/>
    </source>
</evidence>
<dbReference type="AlphaFoldDB" id="A0A1V1WBH4"/>
<dbReference type="InterPro" id="IPR033113">
    <property type="entry name" value="PLA2_histidine"/>
</dbReference>
<evidence type="ECO:0000256" key="1">
    <source>
        <dbReference type="ARBA" id="ARBA00001604"/>
    </source>
</evidence>
<feature type="chain" id="PRO_5011962506" evidence="12">
    <location>
        <begin position="21"/>
        <end position="251"/>
    </location>
</feature>
<comment type="catalytic activity">
    <reaction evidence="1">
        <text>a 1,2-diacyl-sn-glycero-3-phosphocholine + H2O = a 1-acyl-sn-glycero-3-phosphocholine + a fatty acid + H(+)</text>
        <dbReference type="Rhea" id="RHEA:15801"/>
        <dbReference type="ChEBI" id="CHEBI:15377"/>
        <dbReference type="ChEBI" id="CHEBI:15378"/>
        <dbReference type="ChEBI" id="CHEBI:28868"/>
        <dbReference type="ChEBI" id="CHEBI:57643"/>
        <dbReference type="ChEBI" id="CHEBI:58168"/>
        <dbReference type="EC" id="3.1.1.4"/>
    </reaction>
</comment>
<dbReference type="GO" id="GO:0006644">
    <property type="term" value="P:phospholipid metabolic process"/>
    <property type="evidence" value="ECO:0007669"/>
    <property type="project" value="InterPro"/>
</dbReference>
<keyword evidence="8" id="KW-0106">Calcium</keyword>
<dbReference type="GO" id="GO:0005576">
    <property type="term" value="C:extracellular region"/>
    <property type="evidence" value="ECO:0007669"/>
    <property type="project" value="UniProtKB-SubCell"/>
</dbReference>
<evidence type="ECO:0000256" key="3">
    <source>
        <dbReference type="ARBA" id="ARBA00004613"/>
    </source>
</evidence>
<evidence type="ECO:0000313" key="14">
    <source>
        <dbReference type="EMBL" id="JAV45694.1"/>
    </source>
</evidence>
<keyword evidence="5" id="KW-0964">Secreted</keyword>
<dbReference type="InterPro" id="IPR036444">
    <property type="entry name" value="PLipase_A2_dom_sf"/>
</dbReference>
<dbReference type="EMBL" id="GFCD01000091">
    <property type="protein sequence ID" value="JAV45694.1"/>
    <property type="molecule type" value="Transcribed_RNA"/>
</dbReference>
<comment type="similarity">
    <text evidence="4">Belongs to the phospholipase A2 family. Group III subfamily.</text>
</comment>
<evidence type="ECO:0000256" key="11">
    <source>
        <dbReference type="ARBA" id="ARBA00023145"/>
    </source>
</evidence>
<dbReference type="GO" id="GO:0050482">
    <property type="term" value="P:arachidonate secretion"/>
    <property type="evidence" value="ECO:0007669"/>
    <property type="project" value="InterPro"/>
</dbReference>
<dbReference type="Gene3D" id="1.20.90.10">
    <property type="entry name" value="Phospholipase A2 domain"/>
    <property type="match status" value="1"/>
</dbReference>
<evidence type="ECO:0000256" key="12">
    <source>
        <dbReference type="SAM" id="SignalP"/>
    </source>
</evidence>
<feature type="domain" description="Phospholipase A2-like central" evidence="13">
    <location>
        <begin position="113"/>
        <end position="216"/>
    </location>
</feature>
<evidence type="ECO:0000256" key="2">
    <source>
        <dbReference type="ARBA" id="ARBA00001913"/>
    </source>
</evidence>
<evidence type="ECO:0000256" key="5">
    <source>
        <dbReference type="ARBA" id="ARBA00022525"/>
    </source>
</evidence>
<keyword evidence="12" id="KW-0732">Signal</keyword>
<evidence type="ECO:0000259" key="13">
    <source>
        <dbReference type="Pfam" id="PF05826"/>
    </source>
</evidence>
<dbReference type="GO" id="GO:0016042">
    <property type="term" value="P:lipid catabolic process"/>
    <property type="evidence" value="ECO:0007669"/>
    <property type="project" value="UniProtKB-KW"/>
</dbReference>